<evidence type="ECO:0000259" key="1">
    <source>
        <dbReference type="PROSITE" id="PS50075"/>
    </source>
</evidence>
<evidence type="ECO:0000313" key="3">
    <source>
        <dbReference type="Proteomes" id="UP000824010"/>
    </source>
</evidence>
<sequence length="85" mass="9481">METLTHMDLTRVVDEVLHTLATAKQVSPTSPLDMIVFDSLDQMRLLVAIEDRVQFVFDDAALQPFCLDSREALVDSVIAMMNQAG</sequence>
<protein>
    <recommendedName>
        <fullName evidence="1">Carrier domain-containing protein</fullName>
    </recommendedName>
</protein>
<proteinExistence type="predicted"/>
<name>A0ABX8NE29_9PSED</name>
<dbReference type="Proteomes" id="UP000824010">
    <property type="component" value="Chromosome"/>
</dbReference>
<organism evidence="2 3">
    <name type="scientific">Pseudomonas maumuensis</name>
    <dbReference type="NCBI Taxonomy" id="2842354"/>
    <lineage>
        <taxon>Bacteria</taxon>
        <taxon>Pseudomonadati</taxon>
        <taxon>Pseudomonadota</taxon>
        <taxon>Gammaproteobacteria</taxon>
        <taxon>Pseudomonadales</taxon>
        <taxon>Pseudomonadaceae</taxon>
        <taxon>Pseudomonas</taxon>
    </lineage>
</organism>
<reference evidence="2 3" key="1">
    <citation type="journal article" date="2021" name="Microorganisms">
        <title>The Ever-Expanding Pseudomonas Genus: Description of 43 New Species and Partition of the Pseudomonas putida Group.</title>
        <authorList>
            <person name="Girard L."/>
            <person name="Lood C."/>
            <person name="Hofte M."/>
            <person name="Vandamme P."/>
            <person name="Rokni-Zadeh H."/>
            <person name="van Noort V."/>
            <person name="Lavigne R."/>
            <person name="De Mot R."/>
        </authorList>
    </citation>
    <scope>NUCLEOTIDE SEQUENCE [LARGE SCALE GENOMIC DNA]</scope>
    <source>
        <strain evidence="2 3">COW77</strain>
    </source>
</reference>
<dbReference type="EMBL" id="CP077077">
    <property type="protein sequence ID" value="QXH54307.1"/>
    <property type="molecule type" value="Genomic_DNA"/>
</dbReference>
<gene>
    <name evidence="2" type="ORF">KSS90_13040</name>
</gene>
<accession>A0ABX8NE29</accession>
<dbReference type="InterPro" id="IPR009081">
    <property type="entry name" value="PP-bd_ACP"/>
</dbReference>
<dbReference type="RefSeq" id="WP_217865868.1">
    <property type="nucleotide sequence ID" value="NZ_CP077077.1"/>
</dbReference>
<evidence type="ECO:0000313" key="2">
    <source>
        <dbReference type="EMBL" id="QXH54307.1"/>
    </source>
</evidence>
<keyword evidence="3" id="KW-1185">Reference proteome</keyword>
<dbReference type="PROSITE" id="PS50075">
    <property type="entry name" value="CARRIER"/>
    <property type="match status" value="1"/>
</dbReference>
<feature type="domain" description="Carrier" evidence="1">
    <location>
        <begin position="3"/>
        <end position="81"/>
    </location>
</feature>